<evidence type="ECO:0008006" key="8">
    <source>
        <dbReference type="Google" id="ProtNLM"/>
    </source>
</evidence>
<reference evidence="6 7" key="2">
    <citation type="journal article" date="2008" name="Nature">
        <title>The Phaeodactylum genome reveals the evolutionary history of diatom genomes.</title>
        <authorList>
            <person name="Bowler C."/>
            <person name="Allen A.E."/>
            <person name="Badger J.H."/>
            <person name="Grimwood J."/>
            <person name="Jabbari K."/>
            <person name="Kuo A."/>
            <person name="Maheswari U."/>
            <person name="Martens C."/>
            <person name="Maumus F."/>
            <person name="Otillar R.P."/>
            <person name="Rayko E."/>
            <person name="Salamov A."/>
            <person name="Vandepoele K."/>
            <person name="Beszteri B."/>
            <person name="Gruber A."/>
            <person name="Heijde M."/>
            <person name="Katinka M."/>
            <person name="Mock T."/>
            <person name="Valentin K."/>
            <person name="Verret F."/>
            <person name="Berges J.A."/>
            <person name="Brownlee C."/>
            <person name="Cadoret J.P."/>
            <person name="Chiovitti A."/>
            <person name="Choi C.J."/>
            <person name="Coesel S."/>
            <person name="De Martino A."/>
            <person name="Detter J.C."/>
            <person name="Durkin C."/>
            <person name="Falciatore A."/>
            <person name="Fournet J."/>
            <person name="Haruta M."/>
            <person name="Huysman M.J."/>
            <person name="Jenkins B.D."/>
            <person name="Jiroutova K."/>
            <person name="Jorgensen R.E."/>
            <person name="Joubert Y."/>
            <person name="Kaplan A."/>
            <person name="Kroger N."/>
            <person name="Kroth P.G."/>
            <person name="La Roche J."/>
            <person name="Lindquist E."/>
            <person name="Lommer M."/>
            <person name="Martin-Jezequel V."/>
            <person name="Lopez P.J."/>
            <person name="Lucas S."/>
            <person name="Mangogna M."/>
            <person name="McGinnis K."/>
            <person name="Medlin L.K."/>
            <person name="Montsant A."/>
            <person name="Oudot-Le Secq M.P."/>
            <person name="Napoli C."/>
            <person name="Obornik M."/>
            <person name="Parker M.S."/>
            <person name="Petit J.L."/>
            <person name="Porcel B.M."/>
            <person name="Poulsen N."/>
            <person name="Robison M."/>
            <person name="Rychlewski L."/>
            <person name="Rynearson T.A."/>
            <person name="Schmutz J."/>
            <person name="Shapiro H."/>
            <person name="Siaut M."/>
            <person name="Stanley M."/>
            <person name="Sussman M.R."/>
            <person name="Taylor A.R."/>
            <person name="Vardi A."/>
            <person name="von Dassow P."/>
            <person name="Vyverman W."/>
            <person name="Willis A."/>
            <person name="Wyrwicz L.S."/>
            <person name="Rokhsar D.S."/>
            <person name="Weissenbach J."/>
            <person name="Armbrust E.V."/>
            <person name="Green B.R."/>
            <person name="Van de Peer Y."/>
            <person name="Grigoriev I.V."/>
        </authorList>
    </citation>
    <scope>NUCLEOTIDE SEQUENCE [LARGE SCALE GENOMIC DNA]</scope>
    <source>
        <strain evidence="6 7">CCMP1335</strain>
    </source>
</reference>
<dbReference type="HOGENOM" id="CLU_292327_0_0_1"/>
<dbReference type="InterPro" id="IPR036915">
    <property type="entry name" value="Cyclin-like_sf"/>
</dbReference>
<dbReference type="GO" id="GO:0005634">
    <property type="term" value="C:nucleus"/>
    <property type="evidence" value="ECO:0000318"/>
    <property type="project" value="GO_Central"/>
</dbReference>
<dbReference type="FunFam" id="1.10.472.10:FF:000384">
    <property type="entry name" value="Uncharacterized protein"/>
    <property type="match status" value="1"/>
</dbReference>
<accession>B8C2D4</accession>
<dbReference type="Proteomes" id="UP000001449">
    <property type="component" value="Chromosome 5"/>
</dbReference>
<keyword evidence="7" id="KW-1185">Reference proteome</keyword>
<evidence type="ECO:0000256" key="1">
    <source>
        <dbReference type="ARBA" id="ARBA00023127"/>
    </source>
</evidence>
<feature type="domain" description="Cyclin C-terminal" evidence="5">
    <location>
        <begin position="234"/>
        <end position="357"/>
    </location>
</feature>
<dbReference type="FunFam" id="1.10.472.10:FF:000093">
    <property type="entry name" value="Predicted protein"/>
    <property type="match status" value="1"/>
</dbReference>
<dbReference type="PaxDb" id="35128-Thaps22651"/>
<dbReference type="GO" id="GO:0016538">
    <property type="term" value="F:cyclin-dependent protein serine/threonine kinase regulator activity"/>
    <property type="evidence" value="ECO:0000318"/>
    <property type="project" value="GO_Central"/>
</dbReference>
<protein>
    <recommendedName>
        <fullName evidence="8">Cyclin-like domain-containing protein</fullName>
    </recommendedName>
</protein>
<dbReference type="SUPFAM" id="SSF47954">
    <property type="entry name" value="Cyclin-like"/>
    <property type="match status" value="2"/>
</dbReference>
<reference evidence="6 7" key="1">
    <citation type="journal article" date="2004" name="Science">
        <title>The genome of the diatom Thalassiosira pseudonana: ecology, evolution, and metabolism.</title>
        <authorList>
            <person name="Armbrust E.V."/>
            <person name="Berges J.A."/>
            <person name="Bowler C."/>
            <person name="Green B.R."/>
            <person name="Martinez D."/>
            <person name="Putnam N.H."/>
            <person name="Zhou S."/>
            <person name="Allen A.E."/>
            <person name="Apt K.E."/>
            <person name="Bechner M."/>
            <person name="Brzezinski M.A."/>
            <person name="Chaal B.K."/>
            <person name="Chiovitti A."/>
            <person name="Davis A.K."/>
            <person name="Demarest M.S."/>
            <person name="Detter J.C."/>
            <person name="Glavina T."/>
            <person name="Goodstein D."/>
            <person name="Hadi M.Z."/>
            <person name="Hellsten U."/>
            <person name="Hildebrand M."/>
            <person name="Jenkins B.D."/>
            <person name="Jurka J."/>
            <person name="Kapitonov V.V."/>
            <person name="Kroger N."/>
            <person name="Lau W.W."/>
            <person name="Lane T.W."/>
            <person name="Larimer F.W."/>
            <person name="Lippmeier J.C."/>
            <person name="Lucas S."/>
            <person name="Medina M."/>
            <person name="Montsant A."/>
            <person name="Obornik M."/>
            <person name="Parker M.S."/>
            <person name="Palenik B."/>
            <person name="Pazour G.J."/>
            <person name="Richardson P.M."/>
            <person name="Rynearson T.A."/>
            <person name="Saito M.A."/>
            <person name="Schwartz D.C."/>
            <person name="Thamatrakoln K."/>
            <person name="Valentin K."/>
            <person name="Vardi A."/>
            <person name="Wilkerson F.P."/>
            <person name="Rokhsar D.S."/>
        </authorList>
    </citation>
    <scope>NUCLEOTIDE SEQUENCE [LARGE SCALE GENOMIC DNA]</scope>
    <source>
        <strain evidence="6 7">CCMP1335</strain>
    </source>
</reference>
<dbReference type="KEGG" id="tps:THAPSDRAFT_22651"/>
<evidence type="ECO:0000259" key="5">
    <source>
        <dbReference type="SMART" id="SM01332"/>
    </source>
</evidence>
<evidence type="ECO:0000256" key="3">
    <source>
        <dbReference type="SAM" id="MobiDB-lite"/>
    </source>
</evidence>
<dbReference type="GO" id="GO:0000307">
    <property type="term" value="C:cyclin-dependent protein kinase holoenzyme complex"/>
    <property type="evidence" value="ECO:0000318"/>
    <property type="project" value="GO_Central"/>
</dbReference>
<gene>
    <name evidence="6" type="ORF">THAPSDRAFT_22651</name>
</gene>
<feature type="compositionally biased region" description="Basic and acidic residues" evidence="3">
    <location>
        <begin position="994"/>
        <end position="1004"/>
    </location>
</feature>
<proteinExistence type="inferred from homology"/>
<feature type="region of interest" description="Disordered" evidence="3">
    <location>
        <begin position="921"/>
        <end position="954"/>
    </location>
</feature>
<dbReference type="GO" id="GO:0000082">
    <property type="term" value="P:G1/S transition of mitotic cell cycle"/>
    <property type="evidence" value="ECO:0000318"/>
    <property type="project" value="GO_Central"/>
</dbReference>
<dbReference type="Pfam" id="PF00134">
    <property type="entry name" value="Cyclin_N"/>
    <property type="match status" value="1"/>
</dbReference>
<dbReference type="GeneID" id="7451799"/>
<dbReference type="AlphaFoldDB" id="B8C2D4"/>
<evidence type="ECO:0000256" key="2">
    <source>
        <dbReference type="RuleBase" id="RU000383"/>
    </source>
</evidence>
<feature type="region of interest" description="Disordered" evidence="3">
    <location>
        <begin position="984"/>
        <end position="1009"/>
    </location>
</feature>
<sequence length="1043" mass="115906">MSTPPHLQHFHQLQWHQFVKVSAGAQMSHRPSPSPLVVHFSPQTQHHTIGRDPLRMDVVENAVADGHRLHLQDLIRHEQSHAYRRKNYLSKDWQLSLWNDEVHKTNGTEASPITTRHSPQSVIPSLPPSGICPLWREKICEWSFDVVDRFDIDRDIVCISTFYLDQYLSIHYVDEELFQLVAMASIYLAIKIHSSRKVAIKSIAAMGRGKIDESHIVAMELSIMQTLQWHLHPPTPTAFVDNFFPLLSEESTEALEFSRFLTELSVCAYPFVTAKPSSIAIAAMLYSFEYFHLSCDVRASLKTFADNLRLDFDAPEVNDCGKLLRRLYRIAVPHDLSVLELNSNRSNFRSTSCLVNYGLDVFVAFDLALNMVATERDERKRTTRGPGSCQCGGKKYRNHYFFSSASSLPLCPPPPFAVSSIGSNGMIVLCSHVIDHDQDDVGVGEASGDSGSTRGHGGAWVMEQQCRSDYVEISEEVIHLWKDTRLKVSATLGSIGASPLTSSQLNVMVHNSPSSGEHTNITNDDQALAIYKNCVCCAANFHASLIRTISSALDVINIGTGLRLGLGANAPGGGNGRIVARSEKAWVSRQMQKMHINGEQTQSIDTTETGTDAHTNPFEPKLSINRSRAVVHQTIVEEAISLESVLKAVLEAQTSPDNTSPAEWYEFVKDLQYSLQSARTRDATVLTLSQLSSWVARLSRLLSFVLSECLSANVFRIMSENSTTSVKCKDIIASLTQSTQLANERTVFLASAFQLSPSKEDADHNQTSGFTHHHGETSHQQPSTLSQRRQALQIISNLQSTLEAARVSLWAFEESFSHADNNNTANGSEIDCSSEDSEIWWSHLKNLLNRTQISVERFECCFLVSANDKPDATIHKEEKARTEVVINRRYSEHVSNAPSVGDEVQPKADDLPTDKTLVFSGSGAYESQQSRTATSSVSSQQREVNSSPTSNGMDHFMLLRDLENRIKTMGVAEEHEVVTINTDGDMLKNTPEPLRPREEREKATLKSSNDPHCFLGVSGNLLTELTSAMASEEGSYTVGDNDK</sequence>
<evidence type="ECO:0000313" key="7">
    <source>
        <dbReference type="Proteomes" id="UP000001449"/>
    </source>
</evidence>
<organism evidence="6 7">
    <name type="scientific">Thalassiosira pseudonana</name>
    <name type="common">Marine diatom</name>
    <name type="synonym">Cyclotella nana</name>
    <dbReference type="NCBI Taxonomy" id="35128"/>
    <lineage>
        <taxon>Eukaryota</taxon>
        <taxon>Sar</taxon>
        <taxon>Stramenopiles</taxon>
        <taxon>Ochrophyta</taxon>
        <taxon>Bacillariophyta</taxon>
        <taxon>Coscinodiscophyceae</taxon>
        <taxon>Thalassiosirophycidae</taxon>
        <taxon>Thalassiosirales</taxon>
        <taxon>Thalassiosiraceae</taxon>
        <taxon>Thalassiosira</taxon>
    </lineage>
</organism>
<dbReference type="InterPro" id="IPR039361">
    <property type="entry name" value="Cyclin"/>
</dbReference>
<dbReference type="eggNOG" id="KOG0653">
    <property type="taxonomic scope" value="Eukaryota"/>
</dbReference>
<name>B8C2D4_THAPS</name>
<evidence type="ECO:0000259" key="4">
    <source>
        <dbReference type="SMART" id="SM00385"/>
    </source>
</evidence>
<dbReference type="InterPro" id="IPR006671">
    <property type="entry name" value="Cyclin_N"/>
</dbReference>
<evidence type="ECO:0000313" key="6">
    <source>
        <dbReference type="EMBL" id="EED91931.1"/>
    </source>
</evidence>
<dbReference type="STRING" id="35128.B8C2D4"/>
<dbReference type="InParanoid" id="B8C2D4"/>
<comment type="similarity">
    <text evidence="2">Belongs to the cyclin family.</text>
</comment>
<dbReference type="Gene3D" id="1.10.472.10">
    <property type="entry name" value="Cyclin-like"/>
    <property type="match status" value="2"/>
</dbReference>
<dbReference type="InterPro" id="IPR013763">
    <property type="entry name" value="Cyclin-like_dom"/>
</dbReference>
<dbReference type="Pfam" id="PF02984">
    <property type="entry name" value="Cyclin_C"/>
    <property type="match status" value="1"/>
</dbReference>
<dbReference type="GO" id="GO:0005737">
    <property type="term" value="C:cytoplasm"/>
    <property type="evidence" value="ECO:0000318"/>
    <property type="project" value="GO_Central"/>
</dbReference>
<dbReference type="SMART" id="SM01332">
    <property type="entry name" value="Cyclin_C"/>
    <property type="match status" value="1"/>
</dbReference>
<feature type="region of interest" description="Disordered" evidence="3">
    <location>
        <begin position="759"/>
        <end position="786"/>
    </location>
</feature>
<dbReference type="InterPro" id="IPR004367">
    <property type="entry name" value="Cyclin_C-dom"/>
</dbReference>
<dbReference type="RefSeq" id="XP_002290179.1">
    <property type="nucleotide sequence ID" value="XM_002290143.1"/>
</dbReference>
<feature type="compositionally biased region" description="Polar residues" evidence="3">
    <location>
        <begin position="925"/>
        <end position="952"/>
    </location>
</feature>
<feature type="domain" description="Cyclin-like" evidence="4">
    <location>
        <begin position="141"/>
        <end position="225"/>
    </location>
</feature>
<dbReference type="PANTHER" id="PTHR10177">
    <property type="entry name" value="CYCLINS"/>
    <property type="match status" value="1"/>
</dbReference>
<keyword evidence="1 2" id="KW-0195">Cyclin</keyword>
<dbReference type="EMBL" id="CM000642">
    <property type="protein sequence ID" value="EED91931.1"/>
    <property type="molecule type" value="Genomic_DNA"/>
</dbReference>
<dbReference type="SMART" id="SM00385">
    <property type="entry name" value="CYCLIN"/>
    <property type="match status" value="1"/>
</dbReference>